<dbReference type="EMBL" id="CP006720">
    <property type="protein sequence ID" value="AHI57782.1"/>
    <property type="molecule type" value="Genomic_DNA"/>
</dbReference>
<sequence length="32" mass="3883">MLVKTFQIISFALDVEEIFYYPFINHTKTLLF</sequence>
<reference evidence="1 2" key="1">
    <citation type="submission" date="2013-09" db="EMBL/GenBank/DDBJ databases">
        <title>Complete genome sequence of Spiroplasma mirum suckling mouse cataract agent.</title>
        <authorList>
            <person name="Landry C.A."/>
            <person name="Bastian F.O."/>
            <person name="Thune R.L."/>
        </authorList>
    </citation>
    <scope>NUCLEOTIDE SEQUENCE [LARGE SCALE GENOMIC DNA]</scope>
    <source>
        <strain evidence="1 2">SMCA</strain>
    </source>
</reference>
<organism evidence="1 2">
    <name type="scientific">Spiroplasma mirum ATCC 29335</name>
    <dbReference type="NCBI Taxonomy" id="838561"/>
    <lineage>
        <taxon>Bacteria</taxon>
        <taxon>Bacillati</taxon>
        <taxon>Mycoplasmatota</taxon>
        <taxon>Mollicutes</taxon>
        <taxon>Entomoplasmatales</taxon>
        <taxon>Spiroplasmataceae</taxon>
        <taxon>Spiroplasma</taxon>
    </lineage>
</organism>
<gene>
    <name evidence="1" type="ORF">P344_02170</name>
</gene>
<name>W6AKV2_9MOLU</name>
<dbReference type="Proteomes" id="UP000019260">
    <property type="component" value="Chromosome"/>
</dbReference>
<proteinExistence type="predicted"/>
<dbReference type="KEGG" id="smia:P344_02170"/>
<accession>W6AKV2</accession>
<dbReference type="HOGENOM" id="CLU_3391422_0_0_14"/>
<protein>
    <submittedName>
        <fullName evidence="1">Uncharacterized protein</fullName>
    </submittedName>
</protein>
<evidence type="ECO:0000313" key="1">
    <source>
        <dbReference type="EMBL" id="AHI57782.1"/>
    </source>
</evidence>
<keyword evidence="2" id="KW-1185">Reference proteome</keyword>
<dbReference type="AlphaFoldDB" id="W6AKV2"/>
<evidence type="ECO:0000313" key="2">
    <source>
        <dbReference type="Proteomes" id="UP000019260"/>
    </source>
</evidence>